<feature type="compositionally biased region" description="Polar residues" evidence="2">
    <location>
        <begin position="410"/>
        <end position="420"/>
    </location>
</feature>
<dbReference type="InterPro" id="IPR002477">
    <property type="entry name" value="Peptidoglycan-bd-like"/>
</dbReference>
<feature type="domain" description="Peptidoglycan binding-like" evidence="4">
    <location>
        <begin position="445"/>
        <end position="498"/>
    </location>
</feature>
<evidence type="ECO:0000256" key="2">
    <source>
        <dbReference type="SAM" id="MobiDB-lite"/>
    </source>
</evidence>
<name>A0A1T4NQ37_9HYPH</name>
<dbReference type="Gene3D" id="2.40.30.170">
    <property type="match status" value="1"/>
</dbReference>
<dbReference type="InterPro" id="IPR006143">
    <property type="entry name" value="RND_pump_MFP"/>
</dbReference>
<dbReference type="EMBL" id="FUXL01000003">
    <property type="protein sequence ID" value="SJZ81323.1"/>
    <property type="molecule type" value="Genomic_DNA"/>
</dbReference>
<proteinExistence type="inferred from homology"/>
<dbReference type="Pfam" id="PF25973">
    <property type="entry name" value="BSH_CzcB"/>
    <property type="match status" value="1"/>
</dbReference>
<gene>
    <name evidence="7" type="ORF">SAMN05428963_103126</name>
</gene>
<dbReference type="Pfam" id="PF25954">
    <property type="entry name" value="Beta-barrel_RND_2"/>
    <property type="match status" value="1"/>
</dbReference>
<dbReference type="InterPro" id="IPR036365">
    <property type="entry name" value="PGBD-like_sf"/>
</dbReference>
<keyword evidence="3" id="KW-0472">Membrane</keyword>
<keyword evidence="3" id="KW-1133">Transmembrane helix</keyword>
<keyword evidence="8" id="KW-1185">Reference proteome</keyword>
<comment type="similarity">
    <text evidence="1">Belongs to the membrane fusion protein (MFP) (TC 8.A.1) family.</text>
</comment>
<feature type="domain" description="CusB-like beta-barrel" evidence="5">
    <location>
        <begin position="220"/>
        <end position="289"/>
    </location>
</feature>
<dbReference type="PANTHER" id="PTHR30469:SF29">
    <property type="entry name" value="BLR2860 PROTEIN"/>
    <property type="match status" value="1"/>
</dbReference>
<feature type="domain" description="CzcB-like barrel-sandwich hybrid" evidence="6">
    <location>
        <begin position="87"/>
        <end position="212"/>
    </location>
</feature>
<keyword evidence="3" id="KW-0812">Transmembrane</keyword>
<dbReference type="Gene3D" id="1.10.101.10">
    <property type="entry name" value="PGBD-like superfamily/PGBD"/>
    <property type="match status" value="1"/>
</dbReference>
<dbReference type="SUPFAM" id="SSF47090">
    <property type="entry name" value="PGBD-like"/>
    <property type="match status" value="1"/>
</dbReference>
<dbReference type="InterPro" id="IPR036366">
    <property type="entry name" value="PGBDSf"/>
</dbReference>
<dbReference type="Pfam" id="PF01471">
    <property type="entry name" value="PG_binding_1"/>
    <property type="match status" value="1"/>
</dbReference>
<dbReference type="Gene3D" id="2.40.50.100">
    <property type="match status" value="1"/>
</dbReference>
<reference evidence="8" key="1">
    <citation type="submission" date="2017-02" db="EMBL/GenBank/DDBJ databases">
        <authorList>
            <person name="Varghese N."/>
            <person name="Submissions S."/>
        </authorList>
    </citation>
    <scope>NUCLEOTIDE SEQUENCE [LARGE SCALE GENOMIC DNA]</scope>
    <source>
        <strain evidence="8">USBA 369</strain>
    </source>
</reference>
<dbReference type="OrthoDB" id="5395100at2"/>
<dbReference type="SUPFAM" id="SSF111369">
    <property type="entry name" value="HlyD-like secretion proteins"/>
    <property type="match status" value="1"/>
</dbReference>
<feature type="transmembrane region" description="Helical" evidence="3">
    <location>
        <begin position="23"/>
        <end position="44"/>
    </location>
</feature>
<evidence type="ECO:0000259" key="5">
    <source>
        <dbReference type="Pfam" id="PF25954"/>
    </source>
</evidence>
<organism evidence="7 8">
    <name type="scientific">Consotaella salsifontis</name>
    <dbReference type="NCBI Taxonomy" id="1365950"/>
    <lineage>
        <taxon>Bacteria</taxon>
        <taxon>Pseudomonadati</taxon>
        <taxon>Pseudomonadota</taxon>
        <taxon>Alphaproteobacteria</taxon>
        <taxon>Hyphomicrobiales</taxon>
        <taxon>Aurantimonadaceae</taxon>
        <taxon>Consotaella</taxon>
    </lineage>
</organism>
<protein>
    <submittedName>
        <fullName evidence="7">RND family efflux transporter, MFP subunit</fullName>
    </submittedName>
</protein>
<dbReference type="STRING" id="1365950.SAMN05428963_103126"/>
<dbReference type="GO" id="GO:1990281">
    <property type="term" value="C:efflux pump complex"/>
    <property type="evidence" value="ECO:0007669"/>
    <property type="project" value="TreeGrafter"/>
</dbReference>
<evidence type="ECO:0000259" key="4">
    <source>
        <dbReference type="Pfam" id="PF01471"/>
    </source>
</evidence>
<evidence type="ECO:0000256" key="3">
    <source>
        <dbReference type="SAM" id="Phobius"/>
    </source>
</evidence>
<accession>A0A1T4NQ37</accession>
<evidence type="ECO:0000259" key="6">
    <source>
        <dbReference type="Pfam" id="PF25973"/>
    </source>
</evidence>
<feature type="region of interest" description="Disordered" evidence="2">
    <location>
        <begin position="363"/>
        <end position="427"/>
    </location>
</feature>
<evidence type="ECO:0000256" key="1">
    <source>
        <dbReference type="ARBA" id="ARBA00009477"/>
    </source>
</evidence>
<dbReference type="PANTHER" id="PTHR30469">
    <property type="entry name" value="MULTIDRUG RESISTANCE PROTEIN MDTA"/>
    <property type="match status" value="1"/>
</dbReference>
<evidence type="ECO:0000313" key="8">
    <source>
        <dbReference type="Proteomes" id="UP000190135"/>
    </source>
</evidence>
<sequence>MTDPVTTPPEETRPPVRERRSHAGWIAAVFVVALAAWMGSGYYWPAETPKAPHERSRPIMSVETVSSKARPVTQYVASEGEARPDRTTPVRVRAAGTVESVEVKKGDRLQEGALIAKIDLEDRAAQLAQAEATLAARQRDLDAAERLSKTGYGTNQQLTDARAGLAAAEASLAAIRQTTGNTEVRAPIKGVLDSFDLDIGEVVTADTEAGKILDIDTLVVEIQVPQQSIAQIKTGKSAEVSFITGQTRQGTVRYVAANASSTTRTFSVEIAVPNPDHDIPSGISASVRIPVGEVPAHFVSAALLALDTEGTLGIKAVGPEDKVAFYPVQLVKAETKGLWVSGLPDEVNLISVGQGFVSAGETVHPVPAGKSTEPVPADTSGQIASPAGVGADTGTDRASSTLMAPAPASDSATKGETQGSAPEPEGAATAGALADLANGAPDQVGVRLLQERLSALGFDPGPIDGELGEATRSAIRQFEQAHDLKVTGEVTLGLLAALVKAATAGQ</sequence>
<dbReference type="RefSeq" id="WP_078707240.1">
    <property type="nucleotide sequence ID" value="NZ_FUXL01000003.1"/>
</dbReference>
<dbReference type="InterPro" id="IPR058792">
    <property type="entry name" value="Beta-barrel_RND_2"/>
</dbReference>
<dbReference type="GO" id="GO:0015562">
    <property type="term" value="F:efflux transmembrane transporter activity"/>
    <property type="evidence" value="ECO:0007669"/>
    <property type="project" value="TreeGrafter"/>
</dbReference>
<dbReference type="InterPro" id="IPR058647">
    <property type="entry name" value="BSH_CzcB-like"/>
</dbReference>
<dbReference type="Proteomes" id="UP000190135">
    <property type="component" value="Unassembled WGS sequence"/>
</dbReference>
<evidence type="ECO:0000313" key="7">
    <source>
        <dbReference type="EMBL" id="SJZ81323.1"/>
    </source>
</evidence>
<dbReference type="AlphaFoldDB" id="A0A1T4NQ37"/>
<dbReference type="NCBIfam" id="TIGR01730">
    <property type="entry name" value="RND_mfp"/>
    <property type="match status" value="1"/>
</dbReference>